<dbReference type="EMBL" id="OMOQ01000003">
    <property type="protein sequence ID" value="SPH24295.1"/>
    <property type="molecule type" value="Genomic_DNA"/>
</dbReference>
<gene>
    <name evidence="2" type="ORF">DEA8626_03345</name>
</gene>
<evidence type="ECO:0000313" key="3">
    <source>
        <dbReference type="Proteomes" id="UP000244924"/>
    </source>
</evidence>
<name>A0A2R8BLQ6_9RHOB</name>
<dbReference type="RefSeq" id="WP_181366495.1">
    <property type="nucleotide sequence ID" value="NZ_OMOQ01000003.1"/>
</dbReference>
<dbReference type="InterPro" id="IPR006521">
    <property type="entry name" value="Tail_protein_I"/>
</dbReference>
<dbReference type="Pfam" id="PF09684">
    <property type="entry name" value="Tail_P2_I"/>
    <property type="match status" value="1"/>
</dbReference>
<accession>A0A2R8BLQ6</accession>
<evidence type="ECO:0000313" key="2">
    <source>
        <dbReference type="EMBL" id="SPH24295.1"/>
    </source>
</evidence>
<sequence length="209" mass="23244">MKRSDIEDLLPEIYRRTLTGRSPLDALIAAMEALLSPVERAVERLPDNLSVDRAEDRFVYLLARCVDLERFFDRNKYSGAPAGRGPRFAPGTAQLRKLIRAAPELSRLRGTSEGLRKFLEQATGIEGFSVDEHVADARGQPVPFHIRVLAPGAALGFARLIERIIAEEKPAYVTHELVFSGLMAPTVEEPDKEARAPRKRRGDESKKAG</sequence>
<dbReference type="Proteomes" id="UP000244924">
    <property type="component" value="Unassembled WGS sequence"/>
</dbReference>
<protein>
    <submittedName>
        <fullName evidence="2">Uncharacterized protein</fullName>
    </submittedName>
</protein>
<feature type="compositionally biased region" description="Basic and acidic residues" evidence="1">
    <location>
        <begin position="192"/>
        <end position="209"/>
    </location>
</feature>
<feature type="region of interest" description="Disordered" evidence="1">
    <location>
        <begin position="187"/>
        <end position="209"/>
    </location>
</feature>
<reference evidence="2 3" key="1">
    <citation type="submission" date="2018-03" db="EMBL/GenBank/DDBJ databases">
        <authorList>
            <person name="Keele B.F."/>
        </authorList>
    </citation>
    <scope>NUCLEOTIDE SEQUENCE [LARGE SCALE GENOMIC DNA]</scope>
    <source>
        <strain evidence="2 3">CECT 8626</strain>
    </source>
</reference>
<organism evidence="2 3">
    <name type="scientific">Albidovulum aquaemixtae</name>
    <dbReference type="NCBI Taxonomy" id="1542388"/>
    <lineage>
        <taxon>Bacteria</taxon>
        <taxon>Pseudomonadati</taxon>
        <taxon>Pseudomonadota</taxon>
        <taxon>Alphaproteobacteria</taxon>
        <taxon>Rhodobacterales</taxon>
        <taxon>Paracoccaceae</taxon>
        <taxon>Albidovulum</taxon>
    </lineage>
</organism>
<evidence type="ECO:0000256" key="1">
    <source>
        <dbReference type="SAM" id="MobiDB-lite"/>
    </source>
</evidence>
<proteinExistence type="predicted"/>
<keyword evidence="3" id="KW-1185">Reference proteome</keyword>
<dbReference type="AlphaFoldDB" id="A0A2R8BLQ6"/>